<dbReference type="EMBL" id="CAFABE010000089">
    <property type="protein sequence ID" value="CAB4833382.1"/>
    <property type="molecule type" value="Genomic_DNA"/>
</dbReference>
<name>A0A6J7ENC0_9ZZZZ</name>
<organism evidence="12">
    <name type="scientific">freshwater metagenome</name>
    <dbReference type="NCBI Taxonomy" id="449393"/>
    <lineage>
        <taxon>unclassified sequences</taxon>
        <taxon>metagenomes</taxon>
        <taxon>ecological metagenomes</taxon>
    </lineage>
</organism>
<reference evidence="12" key="1">
    <citation type="submission" date="2020-05" db="EMBL/GenBank/DDBJ databases">
        <authorList>
            <person name="Chiriac C."/>
            <person name="Salcher M."/>
            <person name="Ghai R."/>
            <person name="Kavagutti S V."/>
        </authorList>
    </citation>
    <scope>NUCLEOTIDE SEQUENCE</scope>
</reference>
<feature type="transmembrane region" description="Helical" evidence="9">
    <location>
        <begin position="146"/>
        <end position="162"/>
    </location>
</feature>
<feature type="transmembrane region" description="Helical" evidence="9">
    <location>
        <begin position="241"/>
        <end position="259"/>
    </location>
</feature>
<evidence type="ECO:0000256" key="4">
    <source>
        <dbReference type="ARBA" id="ARBA00022679"/>
    </source>
</evidence>
<keyword evidence="7 9" id="KW-0472">Membrane</keyword>
<keyword evidence="6 9" id="KW-1133">Transmembrane helix</keyword>
<feature type="transmembrane region" description="Helical" evidence="9">
    <location>
        <begin position="366"/>
        <end position="388"/>
    </location>
</feature>
<evidence type="ECO:0000259" key="10">
    <source>
        <dbReference type="Pfam" id="PF13231"/>
    </source>
</evidence>
<evidence type="ECO:0000256" key="7">
    <source>
        <dbReference type="ARBA" id="ARBA00023136"/>
    </source>
</evidence>
<dbReference type="AlphaFoldDB" id="A0A6J7ENC0"/>
<feature type="region of interest" description="Disordered" evidence="8">
    <location>
        <begin position="444"/>
        <end position="481"/>
    </location>
</feature>
<evidence type="ECO:0000256" key="9">
    <source>
        <dbReference type="SAM" id="Phobius"/>
    </source>
</evidence>
<dbReference type="InterPro" id="IPR038731">
    <property type="entry name" value="RgtA/B/C-like"/>
</dbReference>
<feature type="transmembrane region" description="Helical" evidence="9">
    <location>
        <begin position="174"/>
        <end position="190"/>
    </location>
</feature>
<dbReference type="InterPro" id="IPR050297">
    <property type="entry name" value="LipidA_mod_glycosyltrf_83"/>
</dbReference>
<evidence type="ECO:0000256" key="2">
    <source>
        <dbReference type="ARBA" id="ARBA00022475"/>
    </source>
</evidence>
<keyword evidence="5 9" id="KW-0812">Transmembrane</keyword>
<gene>
    <name evidence="11" type="ORF">UFOPK3164_01453</name>
    <name evidence="12" type="ORF">UFOPK3427_01642</name>
    <name evidence="13" type="ORF">UFOPK4112_01584</name>
</gene>
<keyword evidence="4" id="KW-0808">Transferase</keyword>
<evidence type="ECO:0000313" key="12">
    <source>
        <dbReference type="EMBL" id="CAB4882694.1"/>
    </source>
</evidence>
<evidence type="ECO:0000313" key="13">
    <source>
        <dbReference type="EMBL" id="CAB5030414.1"/>
    </source>
</evidence>
<evidence type="ECO:0000256" key="5">
    <source>
        <dbReference type="ARBA" id="ARBA00022692"/>
    </source>
</evidence>
<evidence type="ECO:0000313" key="11">
    <source>
        <dbReference type="EMBL" id="CAB4833382.1"/>
    </source>
</evidence>
<feature type="transmembrane region" description="Helical" evidence="9">
    <location>
        <begin position="61"/>
        <end position="77"/>
    </location>
</feature>
<proteinExistence type="predicted"/>
<keyword evidence="3" id="KW-0328">Glycosyltransferase</keyword>
<evidence type="ECO:0000256" key="6">
    <source>
        <dbReference type="ARBA" id="ARBA00022989"/>
    </source>
</evidence>
<evidence type="ECO:0000256" key="8">
    <source>
        <dbReference type="SAM" id="MobiDB-lite"/>
    </source>
</evidence>
<protein>
    <submittedName>
        <fullName evidence="12">Unannotated protein</fullName>
    </submittedName>
</protein>
<sequence length="481" mass="53000">MKQDQGETDIPLPEMSDPLPSSRLAPTRWHLWLGGIALLGMAIRIGSVLGRPNRTPGADGFYYYHAALLLVQGKGFINPFYYLGQYHQPLHTTVQTASWPPLFVLIMAVPAVLGLKSYLIARLWLCLIGALAIVAVGYVGKEISNQRVGLIAAFLLAIYPNIWMSTEIGLSETITPLLVALILLSAYRFWKKPELRYAIWAGAALGISMLGRDELALLAVFIFLPLCLMAKPLAWLKRLGLLCAIAGTSLVIISPWVGYNLVRFHDPVFISSGLGVTLASTTCDTTYSGEFVGYWSFECALMAPHDTSVDETVNGSRDQAYAWSYISSHLSELPLVELDRLGRTFGFFRPFQQIQLDSVIETRPFGWARVGLVGYYALLALAIGGTVVLRKRNVLTFPLWAVGLDVVISTMLTFGDTRFRTSFEVSLVLLAAVSIDWFVAKRRHEEQASPDSRSDGPKVMESHETLAQVPNAQMDPGNVGS</sequence>
<dbReference type="GO" id="GO:0005886">
    <property type="term" value="C:plasma membrane"/>
    <property type="evidence" value="ECO:0007669"/>
    <property type="project" value="UniProtKB-SubCell"/>
</dbReference>
<dbReference type="EMBL" id="CAFBLT010000003">
    <property type="protein sequence ID" value="CAB4882694.1"/>
    <property type="molecule type" value="Genomic_DNA"/>
</dbReference>
<dbReference type="GO" id="GO:0008610">
    <property type="term" value="P:lipid biosynthetic process"/>
    <property type="evidence" value="ECO:0007669"/>
    <property type="project" value="UniProtKB-ARBA"/>
</dbReference>
<dbReference type="PANTHER" id="PTHR33908:SF11">
    <property type="entry name" value="MEMBRANE PROTEIN"/>
    <property type="match status" value="1"/>
</dbReference>
<evidence type="ECO:0000256" key="1">
    <source>
        <dbReference type="ARBA" id="ARBA00004651"/>
    </source>
</evidence>
<feature type="compositionally biased region" description="Basic and acidic residues" evidence="8">
    <location>
        <begin position="444"/>
        <end position="464"/>
    </location>
</feature>
<feature type="transmembrane region" description="Helical" evidence="9">
    <location>
        <begin position="395"/>
        <end position="415"/>
    </location>
</feature>
<accession>A0A6J7ENC0</accession>
<dbReference type="Pfam" id="PF13231">
    <property type="entry name" value="PMT_2"/>
    <property type="match status" value="1"/>
</dbReference>
<feature type="region of interest" description="Disordered" evidence="8">
    <location>
        <begin position="1"/>
        <end position="21"/>
    </location>
</feature>
<dbReference type="EMBL" id="CAFBPM010000021">
    <property type="protein sequence ID" value="CAB5030414.1"/>
    <property type="molecule type" value="Genomic_DNA"/>
</dbReference>
<dbReference type="PANTHER" id="PTHR33908">
    <property type="entry name" value="MANNOSYLTRANSFERASE YKCB-RELATED"/>
    <property type="match status" value="1"/>
</dbReference>
<keyword evidence="2" id="KW-1003">Cell membrane</keyword>
<feature type="transmembrane region" description="Helical" evidence="9">
    <location>
        <begin position="122"/>
        <end position="140"/>
    </location>
</feature>
<comment type="subcellular location">
    <subcellularLocation>
        <location evidence="1">Cell membrane</location>
        <topology evidence="1">Multi-pass membrane protein</topology>
    </subcellularLocation>
</comment>
<evidence type="ECO:0000256" key="3">
    <source>
        <dbReference type="ARBA" id="ARBA00022676"/>
    </source>
</evidence>
<feature type="transmembrane region" description="Helical" evidence="9">
    <location>
        <begin position="215"/>
        <end position="234"/>
    </location>
</feature>
<feature type="transmembrane region" description="Helical" evidence="9">
    <location>
        <begin position="97"/>
        <end position="115"/>
    </location>
</feature>
<feature type="domain" description="Glycosyltransferase RgtA/B/C/D-like" evidence="10">
    <location>
        <begin position="100"/>
        <end position="258"/>
    </location>
</feature>
<dbReference type="GO" id="GO:0016763">
    <property type="term" value="F:pentosyltransferase activity"/>
    <property type="evidence" value="ECO:0007669"/>
    <property type="project" value="TreeGrafter"/>
</dbReference>
<feature type="transmembrane region" description="Helical" evidence="9">
    <location>
        <begin position="29"/>
        <end position="49"/>
    </location>
</feature>